<dbReference type="EMBL" id="MTCZ01000179">
    <property type="protein sequence ID" value="OWP83050.1"/>
    <property type="molecule type" value="Genomic_DNA"/>
</dbReference>
<accession>A0A246GG03</accession>
<evidence type="ECO:0000313" key="1">
    <source>
        <dbReference type="EMBL" id="OWP83050.1"/>
    </source>
</evidence>
<dbReference type="Proteomes" id="UP000197768">
    <property type="component" value="Unassembled WGS sequence"/>
</dbReference>
<dbReference type="AlphaFoldDB" id="A0A246GG03"/>
<gene>
    <name evidence="1" type="ORF">BWK59_12585</name>
</gene>
<protein>
    <submittedName>
        <fullName evidence="1">Uncharacterized protein</fullName>
    </submittedName>
</protein>
<sequence>MISFKTNDMKHDSKIRSSNKDLLFQKHIQPNFFLVLKENIKQSIDIDLIDLNKKSFKKIKFNENFIAFKGFNPFYLESENLDLVFSCLGKKKGFYEIILDEKSGIKKLISVLDTNFKLETIQEHIVNSTFSVEFDPKINPLHISTSEKSKTSKYDNNQFYYPVRIKDNWLMIKDDNNKNHWIKWRDNNGITLITWNYDA</sequence>
<proteinExistence type="predicted"/>
<reference evidence="1 2" key="1">
    <citation type="journal article" date="2017" name="Infect. Genet. Evol.">
        <title>Comparative genome analysis of fish pathogen Flavobacterium columnare reveals extensive sequence diversity within the species.</title>
        <authorList>
            <person name="Kayansamruaj P."/>
            <person name="Dong H.T."/>
            <person name="Hirono I."/>
            <person name="Kondo H."/>
            <person name="Senapin S."/>
            <person name="Rodkhum C."/>
        </authorList>
    </citation>
    <scope>NUCLEOTIDE SEQUENCE [LARGE SCALE GENOMIC DNA]</scope>
    <source>
        <strain evidence="1 2">1215</strain>
    </source>
</reference>
<organism evidence="1 2">
    <name type="scientific">Flavobacterium davisii</name>
    <dbReference type="NCBI Taxonomy" id="2906077"/>
    <lineage>
        <taxon>Bacteria</taxon>
        <taxon>Pseudomonadati</taxon>
        <taxon>Bacteroidota</taxon>
        <taxon>Flavobacteriia</taxon>
        <taxon>Flavobacteriales</taxon>
        <taxon>Flavobacteriaceae</taxon>
        <taxon>Flavobacterium</taxon>
    </lineage>
</organism>
<comment type="caution">
    <text evidence="1">The sequence shown here is derived from an EMBL/GenBank/DDBJ whole genome shotgun (WGS) entry which is preliminary data.</text>
</comment>
<name>A0A246GG03_9FLAO</name>
<evidence type="ECO:0000313" key="2">
    <source>
        <dbReference type="Proteomes" id="UP000197768"/>
    </source>
</evidence>